<dbReference type="InterPro" id="IPR000182">
    <property type="entry name" value="GNAT_dom"/>
</dbReference>
<gene>
    <name evidence="2" type="ORF">C9I98_18705</name>
</gene>
<dbReference type="GO" id="GO:0016747">
    <property type="term" value="F:acyltransferase activity, transferring groups other than amino-acyl groups"/>
    <property type="evidence" value="ECO:0007669"/>
    <property type="project" value="InterPro"/>
</dbReference>
<dbReference type="PROSITE" id="PS51186">
    <property type="entry name" value="GNAT"/>
    <property type="match status" value="1"/>
</dbReference>
<keyword evidence="2" id="KW-0808">Transferase</keyword>
<comment type="caution">
    <text evidence="2">The sequence shown here is derived from an EMBL/GenBank/DDBJ whole genome shotgun (WGS) entry which is preliminary data.</text>
</comment>
<dbReference type="AlphaFoldDB" id="A0A2T3NNK0"/>
<dbReference type="Proteomes" id="UP000241771">
    <property type="component" value="Unassembled WGS sequence"/>
</dbReference>
<dbReference type="OrthoDB" id="8479334at2"/>
<evidence type="ECO:0000313" key="2">
    <source>
        <dbReference type="EMBL" id="PSW17562.1"/>
    </source>
</evidence>
<dbReference type="EMBL" id="PYMA01000014">
    <property type="protein sequence ID" value="PSW17562.1"/>
    <property type="molecule type" value="Genomic_DNA"/>
</dbReference>
<dbReference type="Gene3D" id="3.40.630.30">
    <property type="match status" value="1"/>
</dbReference>
<dbReference type="RefSeq" id="WP_036828307.1">
    <property type="nucleotide sequence ID" value="NZ_JGVO01000972.1"/>
</dbReference>
<dbReference type="InterPro" id="IPR016181">
    <property type="entry name" value="Acyl_CoA_acyltransferase"/>
</dbReference>
<feature type="domain" description="N-acetyltransferase" evidence="1">
    <location>
        <begin position="17"/>
        <end position="162"/>
    </location>
</feature>
<sequence length="162" mass="19129">MEVSLVKIEPHLRSVLENLFQYYVYDMSEFMEFTLNDEGQYAFDSSQFDVYWERDDHFPYLIIVGSELAGFALVRRYPSNTSIYDIEQFFVLRKFKGKGVGKKALELVLKSYPGKWQIRVLIENMFALNFWKSAVSNVVGCEYSLSEDIDVDLKMNFFRFKV</sequence>
<accession>A0A2T3NNK0</accession>
<protein>
    <submittedName>
        <fullName evidence="2">GNAT family N-acetyltransferase</fullName>
    </submittedName>
</protein>
<evidence type="ECO:0000313" key="3">
    <source>
        <dbReference type="Proteomes" id="UP000241771"/>
    </source>
</evidence>
<reference evidence="2 3" key="1">
    <citation type="submission" date="2018-01" db="EMBL/GenBank/DDBJ databases">
        <title>Whole genome sequencing of Histamine producing bacteria.</title>
        <authorList>
            <person name="Butler K."/>
        </authorList>
    </citation>
    <scope>NUCLEOTIDE SEQUENCE [LARGE SCALE GENOMIC DNA]</scope>
    <source>
        <strain evidence="2 3">DSM 100436</strain>
    </source>
</reference>
<name>A0A2T3NNK0_9GAMM</name>
<dbReference type="SUPFAM" id="SSF55729">
    <property type="entry name" value="Acyl-CoA N-acyltransferases (Nat)"/>
    <property type="match status" value="1"/>
</dbReference>
<organism evidence="2 3">
    <name type="scientific">Photobacterium sanctipauli</name>
    <dbReference type="NCBI Taxonomy" id="1342794"/>
    <lineage>
        <taxon>Bacteria</taxon>
        <taxon>Pseudomonadati</taxon>
        <taxon>Pseudomonadota</taxon>
        <taxon>Gammaproteobacteria</taxon>
        <taxon>Vibrionales</taxon>
        <taxon>Vibrionaceae</taxon>
        <taxon>Photobacterium</taxon>
    </lineage>
</organism>
<dbReference type="Pfam" id="PF00583">
    <property type="entry name" value="Acetyltransf_1"/>
    <property type="match status" value="1"/>
</dbReference>
<evidence type="ECO:0000259" key="1">
    <source>
        <dbReference type="PROSITE" id="PS51186"/>
    </source>
</evidence>
<keyword evidence="3" id="KW-1185">Reference proteome</keyword>
<proteinExistence type="predicted"/>